<keyword evidence="2" id="KW-0808">Transferase</keyword>
<feature type="binding site" evidence="4">
    <location>
        <position position="128"/>
    </location>
    <ligand>
        <name>Zn(2+)</name>
        <dbReference type="ChEBI" id="CHEBI:29105"/>
    </ligand>
</feature>
<dbReference type="GO" id="GO:0046872">
    <property type="term" value="F:metal ion binding"/>
    <property type="evidence" value="ECO:0007669"/>
    <property type="project" value="UniProtKB-KW"/>
</dbReference>
<keyword evidence="4" id="KW-0862">Zinc</keyword>
<feature type="binding site" evidence="4">
    <location>
        <position position="146"/>
    </location>
    <ligand>
        <name>Zn(2+)</name>
        <dbReference type="ChEBI" id="CHEBI:29105"/>
    </ligand>
</feature>
<dbReference type="Pfam" id="PF02146">
    <property type="entry name" value="SIR2"/>
    <property type="match status" value="1"/>
</dbReference>
<dbReference type="PROSITE" id="PS50305">
    <property type="entry name" value="SIRTUIN"/>
    <property type="match status" value="1"/>
</dbReference>
<organism evidence="6 7">
    <name type="scientific">Salisediminibacterium beveridgei</name>
    <dbReference type="NCBI Taxonomy" id="632773"/>
    <lineage>
        <taxon>Bacteria</taxon>
        <taxon>Bacillati</taxon>
        <taxon>Bacillota</taxon>
        <taxon>Bacilli</taxon>
        <taxon>Bacillales</taxon>
        <taxon>Bacillaceae</taxon>
        <taxon>Salisediminibacterium</taxon>
    </lineage>
</organism>
<keyword evidence="4" id="KW-0479">Metal-binding</keyword>
<gene>
    <name evidence="6" type="primary">cobB</name>
    <name evidence="6" type="ORF">BBEV_2420</name>
</gene>
<dbReference type="KEGG" id="bbev:BBEV_2420"/>
<dbReference type="EC" id="2.3.1.286" evidence="1"/>
<dbReference type="Proteomes" id="UP000094463">
    <property type="component" value="Chromosome"/>
</dbReference>
<evidence type="ECO:0000313" key="6">
    <source>
        <dbReference type="EMBL" id="AOM83760.1"/>
    </source>
</evidence>
<dbReference type="PANTHER" id="PTHR11085">
    <property type="entry name" value="NAD-DEPENDENT PROTEIN DEACYLASE SIRTUIN-5, MITOCHONDRIAL-RELATED"/>
    <property type="match status" value="1"/>
</dbReference>
<evidence type="ECO:0000259" key="5">
    <source>
        <dbReference type="PROSITE" id="PS50305"/>
    </source>
</evidence>
<name>A0A1D7QXM7_9BACI</name>
<dbReference type="CDD" id="cd01407">
    <property type="entry name" value="SIR2-fam"/>
    <property type="match status" value="1"/>
</dbReference>
<dbReference type="PATRIC" id="fig|632773.3.peg.2528"/>
<proteinExistence type="predicted"/>
<feature type="binding site" evidence="4">
    <location>
        <position position="125"/>
    </location>
    <ligand>
        <name>Zn(2+)</name>
        <dbReference type="ChEBI" id="CHEBI:29105"/>
    </ligand>
</feature>
<dbReference type="InterPro" id="IPR026591">
    <property type="entry name" value="Sirtuin_cat_small_dom_sf"/>
</dbReference>
<dbReference type="RefSeq" id="WP_407690230.1">
    <property type="nucleotide sequence ID" value="NZ_CP012502.1"/>
</dbReference>
<feature type="binding site" evidence="4">
    <location>
        <position position="143"/>
    </location>
    <ligand>
        <name>Zn(2+)</name>
        <dbReference type="ChEBI" id="CHEBI:29105"/>
    </ligand>
</feature>
<dbReference type="InterPro" id="IPR003000">
    <property type="entry name" value="Sirtuin"/>
</dbReference>
<dbReference type="InterPro" id="IPR050134">
    <property type="entry name" value="NAD-dep_sirtuin_deacylases"/>
</dbReference>
<evidence type="ECO:0000256" key="4">
    <source>
        <dbReference type="PROSITE-ProRule" id="PRU00236"/>
    </source>
</evidence>
<dbReference type="InterPro" id="IPR026590">
    <property type="entry name" value="Ssirtuin_cat_dom"/>
</dbReference>
<reference evidence="6 7" key="1">
    <citation type="submission" date="2015-08" db="EMBL/GenBank/DDBJ databases">
        <title>The complete genome sequence of Bacillus beveridgei MLTeJB.</title>
        <authorList>
            <person name="Hanson T.E."/>
            <person name="Mesa C."/>
            <person name="Basesman S.M."/>
            <person name="Oremland R.S."/>
        </authorList>
    </citation>
    <scope>NUCLEOTIDE SEQUENCE [LARGE SCALE GENOMIC DNA]</scope>
    <source>
        <strain evidence="6 7">MLTeJB</strain>
    </source>
</reference>
<dbReference type="EMBL" id="CP012502">
    <property type="protein sequence ID" value="AOM83760.1"/>
    <property type="molecule type" value="Genomic_DNA"/>
</dbReference>
<evidence type="ECO:0000256" key="1">
    <source>
        <dbReference type="ARBA" id="ARBA00012928"/>
    </source>
</evidence>
<dbReference type="STRING" id="632773.BBEV_2420"/>
<dbReference type="InterPro" id="IPR029035">
    <property type="entry name" value="DHS-like_NAD/FAD-binding_dom"/>
</dbReference>
<dbReference type="GO" id="GO:0070403">
    <property type="term" value="F:NAD+ binding"/>
    <property type="evidence" value="ECO:0007669"/>
    <property type="project" value="InterPro"/>
</dbReference>
<dbReference type="Gene3D" id="3.30.1600.10">
    <property type="entry name" value="SIR2/SIRT2 'Small Domain"/>
    <property type="match status" value="1"/>
</dbReference>
<feature type="domain" description="Deacetylase sirtuin-type" evidence="5">
    <location>
        <begin position="1"/>
        <end position="235"/>
    </location>
</feature>
<evidence type="ECO:0000256" key="2">
    <source>
        <dbReference type="ARBA" id="ARBA00022679"/>
    </source>
</evidence>
<evidence type="ECO:0000256" key="3">
    <source>
        <dbReference type="ARBA" id="ARBA00023027"/>
    </source>
</evidence>
<dbReference type="Gene3D" id="3.40.50.1220">
    <property type="entry name" value="TPP-binding domain"/>
    <property type="match status" value="1"/>
</dbReference>
<dbReference type="PANTHER" id="PTHR11085:SF10">
    <property type="entry name" value="NAD-DEPENDENT PROTEIN DEACYLASE SIRTUIN-5, MITOCHONDRIAL-RELATED"/>
    <property type="match status" value="1"/>
</dbReference>
<dbReference type="GO" id="GO:0017136">
    <property type="term" value="F:histone deacetylase activity, NAD-dependent"/>
    <property type="evidence" value="ECO:0007669"/>
    <property type="project" value="TreeGrafter"/>
</dbReference>
<dbReference type="AlphaFoldDB" id="A0A1D7QXM7"/>
<dbReference type="SUPFAM" id="SSF52467">
    <property type="entry name" value="DHS-like NAD/FAD-binding domain"/>
    <property type="match status" value="1"/>
</dbReference>
<sequence length="235" mass="25934">MLIQEAAEQIRRSQKTVVLTGAGMSTESQIPDFRSESGWWQQVDPMSLATIEAIETNYDQVHAFYEARLKALQKATPNRGHLILADWEKAGMIDAVATQNVDGLHQAAGSQTVYALHGNIRQIRCHRCQVQQSLDAFHAKEACHICGGPLRPGVVLFGEMLPQEAWHNALAEIEQADVVLVIGTSLEVYPVNQLPGMTSGTTIYLNQEITQNVHHFDLVIEGSAGEALREIDARL</sequence>
<accession>A0A1D7QXM7</accession>
<evidence type="ECO:0000313" key="7">
    <source>
        <dbReference type="Proteomes" id="UP000094463"/>
    </source>
</evidence>
<dbReference type="NCBIfam" id="NF001753">
    <property type="entry name" value="PRK00481.1-3"/>
    <property type="match status" value="1"/>
</dbReference>
<keyword evidence="3" id="KW-0520">NAD</keyword>
<keyword evidence="7" id="KW-1185">Reference proteome</keyword>
<protein>
    <recommendedName>
        <fullName evidence="1">protein acetyllysine N-acetyltransferase</fullName>
        <ecNumber evidence="1">2.3.1.286</ecNumber>
    </recommendedName>
</protein>
<feature type="active site" description="Proton acceptor" evidence="4">
    <location>
        <position position="117"/>
    </location>
</feature>